<evidence type="ECO:0000313" key="2">
    <source>
        <dbReference type="EMBL" id="KAF2174486.1"/>
    </source>
</evidence>
<feature type="compositionally biased region" description="Low complexity" evidence="1">
    <location>
        <begin position="21"/>
        <end position="35"/>
    </location>
</feature>
<organism evidence="2 3">
    <name type="scientific">Zopfia rhizophila CBS 207.26</name>
    <dbReference type="NCBI Taxonomy" id="1314779"/>
    <lineage>
        <taxon>Eukaryota</taxon>
        <taxon>Fungi</taxon>
        <taxon>Dikarya</taxon>
        <taxon>Ascomycota</taxon>
        <taxon>Pezizomycotina</taxon>
        <taxon>Dothideomycetes</taxon>
        <taxon>Dothideomycetes incertae sedis</taxon>
        <taxon>Zopfiaceae</taxon>
        <taxon>Zopfia</taxon>
    </lineage>
</organism>
<feature type="compositionally biased region" description="Basic and acidic residues" evidence="1">
    <location>
        <begin position="52"/>
        <end position="70"/>
    </location>
</feature>
<reference evidence="2" key="1">
    <citation type="journal article" date="2020" name="Stud. Mycol.">
        <title>101 Dothideomycetes genomes: a test case for predicting lifestyles and emergence of pathogens.</title>
        <authorList>
            <person name="Haridas S."/>
            <person name="Albert R."/>
            <person name="Binder M."/>
            <person name="Bloem J."/>
            <person name="Labutti K."/>
            <person name="Salamov A."/>
            <person name="Andreopoulos B."/>
            <person name="Baker S."/>
            <person name="Barry K."/>
            <person name="Bills G."/>
            <person name="Bluhm B."/>
            <person name="Cannon C."/>
            <person name="Castanera R."/>
            <person name="Culley D."/>
            <person name="Daum C."/>
            <person name="Ezra D."/>
            <person name="Gonzalez J."/>
            <person name="Henrissat B."/>
            <person name="Kuo A."/>
            <person name="Liang C."/>
            <person name="Lipzen A."/>
            <person name="Lutzoni F."/>
            <person name="Magnuson J."/>
            <person name="Mondo S."/>
            <person name="Nolan M."/>
            <person name="Ohm R."/>
            <person name="Pangilinan J."/>
            <person name="Park H.-J."/>
            <person name="Ramirez L."/>
            <person name="Alfaro M."/>
            <person name="Sun H."/>
            <person name="Tritt A."/>
            <person name="Yoshinaga Y."/>
            <person name="Zwiers L.-H."/>
            <person name="Turgeon B."/>
            <person name="Goodwin S."/>
            <person name="Spatafora J."/>
            <person name="Crous P."/>
            <person name="Grigoriev I."/>
        </authorList>
    </citation>
    <scope>NUCLEOTIDE SEQUENCE</scope>
    <source>
        <strain evidence="2">CBS 207.26</strain>
    </source>
</reference>
<feature type="region of interest" description="Disordered" evidence="1">
    <location>
        <begin position="1"/>
        <end position="35"/>
    </location>
</feature>
<feature type="region of interest" description="Disordered" evidence="1">
    <location>
        <begin position="52"/>
        <end position="88"/>
    </location>
</feature>
<accession>A0A6A6DA06</accession>
<dbReference type="Proteomes" id="UP000800200">
    <property type="component" value="Unassembled WGS sequence"/>
</dbReference>
<dbReference type="AlphaFoldDB" id="A0A6A6DA06"/>
<protein>
    <submittedName>
        <fullName evidence="2">Uncharacterized protein</fullName>
    </submittedName>
</protein>
<sequence>MVDSTRGRQMRSQTIVVNTQPDSNPSSAAPATSAAQRLAELQIQNQIEELEHQQRMRQKAEEKADEEIRALRRTNNSTPGEGDDEPIGERFSLQVLEVVQQVSGVSPKEIHLILQHKFEAENLTRLRNDVGTRPREDSQTAEFDPATRQLTVKRVRGLIKDFGDNAL</sequence>
<name>A0A6A6DA06_9PEZI</name>
<dbReference type="EMBL" id="ML994878">
    <property type="protein sequence ID" value="KAF2174486.1"/>
    <property type="molecule type" value="Genomic_DNA"/>
</dbReference>
<proteinExistence type="predicted"/>
<evidence type="ECO:0000313" key="3">
    <source>
        <dbReference type="Proteomes" id="UP000800200"/>
    </source>
</evidence>
<keyword evidence="3" id="KW-1185">Reference proteome</keyword>
<gene>
    <name evidence="2" type="ORF">K469DRAFT_708479</name>
</gene>
<feature type="non-terminal residue" evidence="2">
    <location>
        <position position="167"/>
    </location>
</feature>
<evidence type="ECO:0000256" key="1">
    <source>
        <dbReference type="SAM" id="MobiDB-lite"/>
    </source>
</evidence>
<feature type="compositionally biased region" description="Polar residues" evidence="1">
    <location>
        <begin position="10"/>
        <end position="20"/>
    </location>
</feature>